<evidence type="ECO:0000313" key="2">
    <source>
        <dbReference type="EMBL" id="MEQ2280355.1"/>
    </source>
</evidence>
<evidence type="ECO:0000313" key="3">
    <source>
        <dbReference type="Proteomes" id="UP001469553"/>
    </source>
</evidence>
<accession>A0ABV0XFY9</accession>
<keyword evidence="3" id="KW-1185">Reference proteome</keyword>
<keyword evidence="1" id="KW-0472">Membrane</keyword>
<evidence type="ECO:0000256" key="1">
    <source>
        <dbReference type="SAM" id="Phobius"/>
    </source>
</evidence>
<comment type="caution">
    <text evidence="2">The sequence shown here is derived from an EMBL/GenBank/DDBJ whole genome shotgun (WGS) entry which is preliminary data.</text>
</comment>
<dbReference type="EMBL" id="JAHRIP010001488">
    <property type="protein sequence ID" value="MEQ2280355.1"/>
    <property type="molecule type" value="Genomic_DNA"/>
</dbReference>
<reference evidence="2 3" key="1">
    <citation type="submission" date="2021-06" db="EMBL/GenBank/DDBJ databases">
        <authorList>
            <person name="Palmer J.M."/>
        </authorList>
    </citation>
    <scope>NUCLEOTIDE SEQUENCE [LARGE SCALE GENOMIC DNA]</scope>
    <source>
        <strain evidence="2 3">AS_MEX2019</strain>
        <tissue evidence="2">Muscle</tissue>
    </source>
</reference>
<organism evidence="2 3">
    <name type="scientific">Ameca splendens</name>
    <dbReference type="NCBI Taxonomy" id="208324"/>
    <lineage>
        <taxon>Eukaryota</taxon>
        <taxon>Metazoa</taxon>
        <taxon>Chordata</taxon>
        <taxon>Craniata</taxon>
        <taxon>Vertebrata</taxon>
        <taxon>Euteleostomi</taxon>
        <taxon>Actinopterygii</taxon>
        <taxon>Neopterygii</taxon>
        <taxon>Teleostei</taxon>
        <taxon>Neoteleostei</taxon>
        <taxon>Acanthomorphata</taxon>
        <taxon>Ovalentaria</taxon>
        <taxon>Atherinomorphae</taxon>
        <taxon>Cyprinodontiformes</taxon>
        <taxon>Goodeidae</taxon>
        <taxon>Ameca</taxon>
    </lineage>
</organism>
<keyword evidence="1" id="KW-0812">Transmembrane</keyword>
<keyword evidence="1" id="KW-1133">Transmembrane helix</keyword>
<proteinExistence type="predicted"/>
<name>A0ABV0XFY9_9TELE</name>
<gene>
    <name evidence="2" type="ORF">AMECASPLE_018854</name>
</gene>
<sequence length="114" mass="13135">MRPVQRIQQMLDWFQIWGICQPHYASQTIHVFYFFVWCIMLLSVSQVYNTRVPCNSHDVKEKVIIRTRPPSTALLSVLSVVDSSAVYLLCVHAATNAKNCISLCFLPPFCQSKR</sequence>
<feature type="transmembrane region" description="Helical" evidence="1">
    <location>
        <begin position="31"/>
        <end position="48"/>
    </location>
</feature>
<protein>
    <submittedName>
        <fullName evidence="2">Uncharacterized protein</fullName>
    </submittedName>
</protein>
<dbReference type="Proteomes" id="UP001469553">
    <property type="component" value="Unassembled WGS sequence"/>
</dbReference>